<dbReference type="SUPFAM" id="SSF53822">
    <property type="entry name" value="Periplasmic binding protein-like I"/>
    <property type="match status" value="1"/>
</dbReference>
<reference evidence="5 6" key="1">
    <citation type="submission" date="2019-02" db="EMBL/GenBank/DDBJ databases">
        <authorList>
            <person name="Fomenkov A."/>
            <person name="Dubinina G."/>
            <person name="Grabovich M."/>
            <person name="Vincze T."/>
            <person name="Roberts R.J."/>
        </authorList>
    </citation>
    <scope>NUCLEOTIDE SEQUENCE [LARGE SCALE GENOMIC DNA]</scope>
    <source>
        <strain evidence="5 6">P</strain>
    </source>
</reference>
<proteinExistence type="predicted"/>
<dbReference type="Gene3D" id="3.40.50.2300">
    <property type="match status" value="2"/>
</dbReference>
<dbReference type="GO" id="GO:0000976">
    <property type="term" value="F:transcription cis-regulatory region binding"/>
    <property type="evidence" value="ECO:0007669"/>
    <property type="project" value="TreeGrafter"/>
</dbReference>
<dbReference type="KEGG" id="sper:EW093_15180"/>
<dbReference type="AlphaFoldDB" id="A0A5C1QIA8"/>
<dbReference type="CDD" id="cd06267">
    <property type="entry name" value="PBP1_LacI_sugar_binding-like"/>
    <property type="match status" value="1"/>
</dbReference>
<organism evidence="5 6">
    <name type="scientific">Thiospirochaeta perfilievii</name>
    <dbReference type="NCBI Taxonomy" id="252967"/>
    <lineage>
        <taxon>Bacteria</taxon>
        <taxon>Pseudomonadati</taxon>
        <taxon>Spirochaetota</taxon>
        <taxon>Spirochaetia</taxon>
        <taxon>Spirochaetales</taxon>
        <taxon>Spirochaetaceae</taxon>
        <taxon>Thiospirochaeta</taxon>
    </lineage>
</organism>
<evidence type="ECO:0000256" key="3">
    <source>
        <dbReference type="ARBA" id="ARBA00023163"/>
    </source>
</evidence>
<dbReference type="EMBL" id="CP035807">
    <property type="protein sequence ID" value="QEN05982.1"/>
    <property type="molecule type" value="Genomic_DNA"/>
</dbReference>
<evidence type="ECO:0000313" key="6">
    <source>
        <dbReference type="Proteomes" id="UP000323824"/>
    </source>
</evidence>
<dbReference type="PANTHER" id="PTHR30146">
    <property type="entry name" value="LACI-RELATED TRANSCRIPTIONAL REPRESSOR"/>
    <property type="match status" value="1"/>
</dbReference>
<dbReference type="OrthoDB" id="9775106at2"/>
<dbReference type="Pfam" id="PF13377">
    <property type="entry name" value="Peripla_BP_3"/>
    <property type="match status" value="1"/>
</dbReference>
<keyword evidence="1" id="KW-0805">Transcription regulation</keyword>
<keyword evidence="2" id="KW-0238">DNA-binding</keyword>
<sequence length="163" mass="18182">MGLSKIGIIVENLTDEDIPGLSQVERMIGFKKSFEEHGLTVNEDLVFELKHFRMETGRNFARKIVNENIDIDGIFCAAGDKVALGLIDELKKLGKRIPEDYAVVGFDDIDIAELVSPPLTTIRQDLHGLGETAYNLAVQAIEKEEITQRHIEFDTTLIVRGTA</sequence>
<evidence type="ECO:0000256" key="1">
    <source>
        <dbReference type="ARBA" id="ARBA00023015"/>
    </source>
</evidence>
<dbReference type="PANTHER" id="PTHR30146:SF24">
    <property type="entry name" value="XYLOSE OPERON REGULATORY PROTEIN"/>
    <property type="match status" value="1"/>
</dbReference>
<name>A0A5C1QIA8_9SPIO</name>
<gene>
    <name evidence="5" type="ORF">EW093_15180</name>
</gene>
<accession>A0A5C1QIA8</accession>
<evidence type="ECO:0000256" key="2">
    <source>
        <dbReference type="ARBA" id="ARBA00023125"/>
    </source>
</evidence>
<evidence type="ECO:0000259" key="4">
    <source>
        <dbReference type="Pfam" id="PF13377"/>
    </source>
</evidence>
<protein>
    <submittedName>
        <fullName evidence="5">LacI family transcriptional regulator</fullName>
    </submittedName>
</protein>
<keyword evidence="6" id="KW-1185">Reference proteome</keyword>
<keyword evidence="3" id="KW-0804">Transcription</keyword>
<feature type="domain" description="Transcriptional regulator LacI/GalR-like sensor" evidence="4">
    <location>
        <begin position="4"/>
        <end position="162"/>
    </location>
</feature>
<evidence type="ECO:0000313" key="5">
    <source>
        <dbReference type="EMBL" id="QEN05982.1"/>
    </source>
</evidence>
<dbReference type="Proteomes" id="UP000323824">
    <property type="component" value="Chromosome"/>
</dbReference>
<reference evidence="5 6" key="2">
    <citation type="submission" date="2019-09" db="EMBL/GenBank/DDBJ databases">
        <title>Complete Genome Sequence and Methylome Analysis of free living Spirochaetas.</title>
        <authorList>
            <person name="Leshcheva N."/>
            <person name="Mikheeva N."/>
        </authorList>
    </citation>
    <scope>NUCLEOTIDE SEQUENCE [LARGE SCALE GENOMIC DNA]</scope>
    <source>
        <strain evidence="5 6">P</strain>
    </source>
</reference>
<dbReference type="GO" id="GO:0003700">
    <property type="term" value="F:DNA-binding transcription factor activity"/>
    <property type="evidence" value="ECO:0007669"/>
    <property type="project" value="TreeGrafter"/>
</dbReference>
<dbReference type="InterPro" id="IPR046335">
    <property type="entry name" value="LacI/GalR-like_sensor"/>
</dbReference>
<dbReference type="InterPro" id="IPR028082">
    <property type="entry name" value="Peripla_BP_I"/>
</dbReference>